<reference evidence="2" key="1">
    <citation type="journal article" date="2014" name="Front. Microbiol.">
        <title>High frequency of phylogenetically diverse reductive dehalogenase-homologous genes in deep subseafloor sedimentary metagenomes.</title>
        <authorList>
            <person name="Kawai M."/>
            <person name="Futagami T."/>
            <person name="Toyoda A."/>
            <person name="Takaki Y."/>
            <person name="Nishi S."/>
            <person name="Hori S."/>
            <person name="Arai W."/>
            <person name="Tsubouchi T."/>
            <person name="Morono Y."/>
            <person name="Uchiyama I."/>
            <person name="Ito T."/>
            <person name="Fujiyama A."/>
            <person name="Inagaki F."/>
            <person name="Takami H."/>
        </authorList>
    </citation>
    <scope>NUCLEOTIDE SEQUENCE</scope>
    <source>
        <strain evidence="2">Expedition CK06-06</strain>
    </source>
</reference>
<evidence type="ECO:0000259" key="1">
    <source>
        <dbReference type="Pfam" id="PF03167"/>
    </source>
</evidence>
<sequence>MTYAEILQHQKELIEEINSLENPRIIVPLGNYALQALTDKKGITNFRGSVLRPRSEIKHNCIIIPTLHPSIMHYEMYTQWSLIVADFTKVKNIKDKHYKFTFPEYNFIIQP</sequence>
<comment type="caution">
    <text evidence="2">The sequence shown here is derived from an EMBL/GenBank/DDBJ whole genome shotgun (WGS) entry which is preliminary data.</text>
</comment>
<evidence type="ECO:0000313" key="2">
    <source>
        <dbReference type="EMBL" id="GAG80478.1"/>
    </source>
</evidence>
<proteinExistence type="predicted"/>
<dbReference type="EMBL" id="BART01018988">
    <property type="protein sequence ID" value="GAG80478.1"/>
    <property type="molecule type" value="Genomic_DNA"/>
</dbReference>
<protein>
    <recommendedName>
        <fullName evidence="1">Uracil-DNA glycosylase-like domain-containing protein</fullName>
    </recommendedName>
</protein>
<dbReference type="Pfam" id="PF03167">
    <property type="entry name" value="UDG"/>
    <property type="match status" value="1"/>
</dbReference>
<dbReference type="SUPFAM" id="SSF52141">
    <property type="entry name" value="Uracil-DNA glycosylase-like"/>
    <property type="match status" value="1"/>
</dbReference>
<feature type="domain" description="Uracil-DNA glycosylase-like" evidence="1">
    <location>
        <begin position="5"/>
        <end position="72"/>
    </location>
</feature>
<dbReference type="Gene3D" id="3.40.470.10">
    <property type="entry name" value="Uracil-DNA glycosylase-like domain"/>
    <property type="match status" value="1"/>
</dbReference>
<dbReference type="AlphaFoldDB" id="X1B8N5"/>
<accession>X1B8N5</accession>
<name>X1B8N5_9ZZZZ</name>
<organism evidence="2">
    <name type="scientific">marine sediment metagenome</name>
    <dbReference type="NCBI Taxonomy" id="412755"/>
    <lineage>
        <taxon>unclassified sequences</taxon>
        <taxon>metagenomes</taxon>
        <taxon>ecological metagenomes</taxon>
    </lineage>
</organism>
<gene>
    <name evidence="2" type="ORF">S01H4_35668</name>
</gene>
<feature type="non-terminal residue" evidence="2">
    <location>
        <position position="111"/>
    </location>
</feature>
<dbReference type="InterPro" id="IPR036895">
    <property type="entry name" value="Uracil-DNA_glycosylase-like_sf"/>
</dbReference>
<dbReference type="InterPro" id="IPR005122">
    <property type="entry name" value="Uracil-DNA_glycosylase-like"/>
</dbReference>